<dbReference type="PROSITE" id="PS00455">
    <property type="entry name" value="AMP_BINDING"/>
    <property type="match status" value="1"/>
</dbReference>
<protein>
    <submittedName>
        <fullName evidence="3">AMP-binding protein</fullName>
    </submittedName>
</protein>
<dbReference type="Pfam" id="PF00501">
    <property type="entry name" value="AMP-binding"/>
    <property type="match status" value="1"/>
</dbReference>
<sequence length="271" mass="29704">MRWWPRSGGALYAGAVPTIFPYPDATGSGEARQQRLVALAAFTDAQAVLCPPTAQADVAHWFDGQATRALALAGETEPLAEALLSPRSGEEIAYIQFSSGSTGTPKGVMLSHRAVLTHGQAFGAALRFSEQDVSVSWLPFFHDMGLVTALLLPLLTGAVSVTMPPPLWLRRPQLLFRAIDRYRGTMTWMPNFAFNHCLRMMRDEQLAGLDLSSWRILGNGSEPVQPAMLQRFAERFAPWRLHPQALTVGYGMAENVVDITLTPIDQLSKAD</sequence>
<dbReference type="SUPFAM" id="SSF56801">
    <property type="entry name" value="Acetyl-CoA synthetase-like"/>
    <property type="match status" value="1"/>
</dbReference>
<dbReference type="PANTHER" id="PTHR22754:SF32">
    <property type="entry name" value="DISCO-INTERACTING PROTEIN 2"/>
    <property type="match status" value="1"/>
</dbReference>
<organism evidence="3 4">
    <name type="scientific">Candidatus Chloroploca mongolica</name>
    <dbReference type="NCBI Taxonomy" id="2528176"/>
    <lineage>
        <taxon>Bacteria</taxon>
        <taxon>Bacillati</taxon>
        <taxon>Chloroflexota</taxon>
        <taxon>Chloroflexia</taxon>
        <taxon>Chloroflexales</taxon>
        <taxon>Chloroflexineae</taxon>
        <taxon>Oscillochloridaceae</taxon>
        <taxon>Candidatus Chloroploca</taxon>
    </lineage>
</organism>
<evidence type="ECO:0000256" key="1">
    <source>
        <dbReference type="ARBA" id="ARBA00006432"/>
    </source>
</evidence>
<reference evidence="3 4" key="1">
    <citation type="submission" date="2021-03" db="EMBL/GenBank/DDBJ databases">
        <authorList>
            <person name="Grouzdev D.S."/>
        </authorList>
    </citation>
    <scope>NUCLEOTIDE SEQUENCE [LARGE SCALE GENOMIC DNA]</scope>
    <source>
        <strain evidence="3 4">M50-1</strain>
    </source>
</reference>
<dbReference type="Proteomes" id="UP001193081">
    <property type="component" value="Unassembled WGS sequence"/>
</dbReference>
<feature type="domain" description="AMP-dependent synthetase/ligase" evidence="2">
    <location>
        <begin position="61"/>
        <end position="263"/>
    </location>
</feature>
<comment type="caution">
    <text evidence="3">The sequence shown here is derived from an EMBL/GenBank/DDBJ whole genome shotgun (WGS) entry which is preliminary data.</text>
</comment>
<dbReference type="EMBL" id="SIJK02000001">
    <property type="protein sequence ID" value="MBP1464240.1"/>
    <property type="molecule type" value="Genomic_DNA"/>
</dbReference>
<gene>
    <name evidence="3" type="ORF">EYB53_000830</name>
</gene>
<dbReference type="InterPro" id="IPR020845">
    <property type="entry name" value="AMP-binding_CS"/>
</dbReference>
<comment type="similarity">
    <text evidence="1">Belongs to the ATP-dependent AMP-binding enzyme family.</text>
</comment>
<evidence type="ECO:0000259" key="2">
    <source>
        <dbReference type="Pfam" id="PF00501"/>
    </source>
</evidence>
<keyword evidence="4" id="KW-1185">Reference proteome</keyword>
<evidence type="ECO:0000313" key="4">
    <source>
        <dbReference type="Proteomes" id="UP001193081"/>
    </source>
</evidence>
<dbReference type="PANTHER" id="PTHR22754">
    <property type="entry name" value="DISCO-INTERACTING PROTEIN 2 DIP2 -RELATED"/>
    <property type="match status" value="1"/>
</dbReference>
<dbReference type="InterPro" id="IPR042099">
    <property type="entry name" value="ANL_N_sf"/>
</dbReference>
<dbReference type="Gene3D" id="3.40.50.12780">
    <property type="entry name" value="N-terminal domain of ligase-like"/>
    <property type="match status" value="1"/>
</dbReference>
<proteinExistence type="inferred from homology"/>
<accession>A0ABS4D478</accession>
<name>A0ABS4D478_9CHLR</name>
<dbReference type="InterPro" id="IPR000873">
    <property type="entry name" value="AMP-dep_synth/lig_dom"/>
</dbReference>
<evidence type="ECO:0000313" key="3">
    <source>
        <dbReference type="EMBL" id="MBP1464240.1"/>
    </source>
</evidence>